<dbReference type="InterPro" id="IPR000792">
    <property type="entry name" value="Tscrpt_reg_LuxR_C"/>
</dbReference>
<evidence type="ECO:0000313" key="8">
    <source>
        <dbReference type="Proteomes" id="UP000474802"/>
    </source>
</evidence>
<dbReference type="InterPro" id="IPR001789">
    <property type="entry name" value="Sig_transdc_resp-reg_receiver"/>
</dbReference>
<name>A0A6M1SH74_9HYPH</name>
<dbReference type="GO" id="GO:0003677">
    <property type="term" value="F:DNA binding"/>
    <property type="evidence" value="ECO:0007669"/>
    <property type="project" value="UniProtKB-KW"/>
</dbReference>
<feature type="modified residue" description="4-aspartylphosphate" evidence="4">
    <location>
        <position position="84"/>
    </location>
</feature>
<dbReference type="PROSITE" id="PS50043">
    <property type="entry name" value="HTH_LUXR_2"/>
    <property type="match status" value="1"/>
</dbReference>
<feature type="domain" description="HTH luxR-type" evidence="5">
    <location>
        <begin position="165"/>
        <end position="230"/>
    </location>
</feature>
<keyword evidence="8" id="KW-1185">Reference proteome</keyword>
<evidence type="ECO:0000313" key="7">
    <source>
        <dbReference type="EMBL" id="NGP18807.1"/>
    </source>
</evidence>
<keyword evidence="1" id="KW-0805">Transcription regulation</keyword>
<organism evidence="7 8">
    <name type="scientific">Devosia aurantiaca</name>
    <dbReference type="NCBI Taxonomy" id="2714858"/>
    <lineage>
        <taxon>Bacteria</taxon>
        <taxon>Pseudomonadati</taxon>
        <taxon>Pseudomonadota</taxon>
        <taxon>Alphaproteobacteria</taxon>
        <taxon>Hyphomicrobiales</taxon>
        <taxon>Devosiaceae</taxon>
        <taxon>Devosia</taxon>
    </lineage>
</organism>
<dbReference type="SUPFAM" id="SSF52172">
    <property type="entry name" value="CheY-like"/>
    <property type="match status" value="1"/>
</dbReference>
<gene>
    <name evidence="7" type="ORF">G5575_15105</name>
</gene>
<dbReference type="CDD" id="cd06170">
    <property type="entry name" value="LuxR_C_like"/>
    <property type="match status" value="1"/>
</dbReference>
<protein>
    <submittedName>
        <fullName evidence="7">Response regulator</fullName>
    </submittedName>
</protein>
<evidence type="ECO:0000259" key="5">
    <source>
        <dbReference type="PROSITE" id="PS50043"/>
    </source>
</evidence>
<sequence>MRQLHDTSFPILDENGAVYRIAGITEDLTPDISTQVYLICGRSADARRLANALRSEGFTVRVFQTAEAFLNLAPVLVSGCVLVDLQTRKSDGLQIPRELKSRAIDLPTILLDRAGVGVEAAVTAMKAGASDYLVDVGDPGFETTIASAIRQCSVVARPATAKESALGRVGRLTAREHDVPVGLVEGGTNKSIAQKLGISPRTVELHRAQLMHRLDASTLTELLQIALASGLAPSQSSQRL</sequence>
<feature type="domain" description="Response regulatory" evidence="6">
    <location>
        <begin position="35"/>
        <end position="150"/>
    </location>
</feature>
<reference evidence="7 8" key="1">
    <citation type="submission" date="2020-02" db="EMBL/GenBank/DDBJ databases">
        <authorList>
            <person name="Khan S.A."/>
            <person name="Jeon C.O."/>
            <person name="Chun B.H."/>
        </authorList>
    </citation>
    <scope>NUCLEOTIDE SEQUENCE [LARGE SCALE GENOMIC DNA]</scope>
    <source>
        <strain evidence="7 8">H239</strain>
    </source>
</reference>
<dbReference type="GO" id="GO:0000160">
    <property type="term" value="P:phosphorelay signal transduction system"/>
    <property type="evidence" value="ECO:0007669"/>
    <property type="project" value="InterPro"/>
</dbReference>
<dbReference type="Gene3D" id="3.40.50.2300">
    <property type="match status" value="1"/>
</dbReference>
<accession>A0A6M1SH74</accession>
<dbReference type="SUPFAM" id="SSF46894">
    <property type="entry name" value="C-terminal effector domain of the bipartite response regulators"/>
    <property type="match status" value="1"/>
</dbReference>
<dbReference type="AlphaFoldDB" id="A0A6M1SH74"/>
<dbReference type="PANTHER" id="PTHR44688:SF16">
    <property type="entry name" value="DNA-BINDING TRANSCRIPTIONAL ACTIVATOR DEVR_DOSR"/>
    <property type="match status" value="1"/>
</dbReference>
<dbReference type="Pfam" id="PF00196">
    <property type="entry name" value="GerE"/>
    <property type="match status" value="1"/>
</dbReference>
<dbReference type="InterPro" id="IPR036388">
    <property type="entry name" value="WH-like_DNA-bd_sf"/>
</dbReference>
<dbReference type="PROSITE" id="PS50110">
    <property type="entry name" value="RESPONSE_REGULATORY"/>
    <property type="match status" value="1"/>
</dbReference>
<dbReference type="InterPro" id="IPR011006">
    <property type="entry name" value="CheY-like_superfamily"/>
</dbReference>
<dbReference type="PRINTS" id="PR00038">
    <property type="entry name" value="HTHLUXR"/>
</dbReference>
<keyword evidence="3" id="KW-0804">Transcription</keyword>
<evidence type="ECO:0000256" key="4">
    <source>
        <dbReference type="PROSITE-ProRule" id="PRU00169"/>
    </source>
</evidence>
<dbReference type="EMBL" id="JAALFG010000003">
    <property type="protein sequence ID" value="NGP18807.1"/>
    <property type="molecule type" value="Genomic_DNA"/>
</dbReference>
<comment type="caution">
    <text evidence="7">The sequence shown here is derived from an EMBL/GenBank/DDBJ whole genome shotgun (WGS) entry which is preliminary data.</text>
</comment>
<dbReference type="GO" id="GO:0006355">
    <property type="term" value="P:regulation of DNA-templated transcription"/>
    <property type="evidence" value="ECO:0007669"/>
    <property type="project" value="InterPro"/>
</dbReference>
<keyword evidence="2" id="KW-0238">DNA-binding</keyword>
<dbReference type="InterPro" id="IPR016032">
    <property type="entry name" value="Sig_transdc_resp-reg_C-effctor"/>
</dbReference>
<dbReference type="PANTHER" id="PTHR44688">
    <property type="entry name" value="DNA-BINDING TRANSCRIPTIONAL ACTIVATOR DEVR_DOSR"/>
    <property type="match status" value="1"/>
</dbReference>
<dbReference type="Proteomes" id="UP000474802">
    <property type="component" value="Unassembled WGS sequence"/>
</dbReference>
<evidence type="ECO:0000256" key="2">
    <source>
        <dbReference type="ARBA" id="ARBA00023125"/>
    </source>
</evidence>
<reference evidence="7 8" key="2">
    <citation type="submission" date="2020-03" db="EMBL/GenBank/DDBJ databases">
        <title>Devosia chinhatensis sp. nov., isolated from a hexachlorocyclohexane (HCH) dump site in India.</title>
        <authorList>
            <person name="Kumar M."/>
            <person name="Lal R."/>
        </authorList>
    </citation>
    <scope>NUCLEOTIDE SEQUENCE [LARGE SCALE GENOMIC DNA]</scope>
    <source>
        <strain evidence="7 8">H239</strain>
    </source>
</reference>
<dbReference type="RefSeq" id="WP_164535051.1">
    <property type="nucleotide sequence ID" value="NZ_JAALFG010000003.1"/>
</dbReference>
<proteinExistence type="predicted"/>
<evidence type="ECO:0000256" key="1">
    <source>
        <dbReference type="ARBA" id="ARBA00023015"/>
    </source>
</evidence>
<dbReference type="Gene3D" id="1.10.10.10">
    <property type="entry name" value="Winged helix-like DNA-binding domain superfamily/Winged helix DNA-binding domain"/>
    <property type="match status" value="1"/>
</dbReference>
<evidence type="ECO:0000256" key="3">
    <source>
        <dbReference type="ARBA" id="ARBA00023163"/>
    </source>
</evidence>
<evidence type="ECO:0000259" key="6">
    <source>
        <dbReference type="PROSITE" id="PS50110"/>
    </source>
</evidence>
<keyword evidence="4" id="KW-0597">Phosphoprotein</keyword>
<dbReference type="Pfam" id="PF00072">
    <property type="entry name" value="Response_reg"/>
    <property type="match status" value="1"/>
</dbReference>
<dbReference type="SMART" id="SM00421">
    <property type="entry name" value="HTH_LUXR"/>
    <property type="match status" value="1"/>
</dbReference>